<evidence type="ECO:0000313" key="4">
    <source>
        <dbReference type="Proteomes" id="UP000663760"/>
    </source>
</evidence>
<dbReference type="AlphaFoldDB" id="A0A7I8IXH7"/>
<accession>A0A7I8IXH7</accession>
<dbReference type="OrthoDB" id="1627728at2759"/>
<gene>
    <name evidence="2" type="ORF">SI7747_07008942</name>
    <name evidence="3" type="ORF">SI8410_07009630</name>
</gene>
<evidence type="ECO:0000313" key="2">
    <source>
        <dbReference type="EMBL" id="CAA2622989.1"/>
    </source>
</evidence>
<sequence>MAHDCSGQSQSDGIGLDGASVGAAMSVQPAASRGETCSYCGGSGSDVYVNSNVQGVTNSVLVGCTVVVKDAGARCRFLRRGGGGGALCTRRPRHRRAARHLWRPYLPAALLLMWALVGFLCWKLPSSEPRENRLNPLPCRNL</sequence>
<keyword evidence="1" id="KW-1133">Transmembrane helix</keyword>
<name>A0A7I8IXH7_SPIIN</name>
<organism evidence="2">
    <name type="scientific">Spirodela intermedia</name>
    <name type="common">Intermediate duckweed</name>
    <dbReference type="NCBI Taxonomy" id="51605"/>
    <lineage>
        <taxon>Eukaryota</taxon>
        <taxon>Viridiplantae</taxon>
        <taxon>Streptophyta</taxon>
        <taxon>Embryophyta</taxon>
        <taxon>Tracheophyta</taxon>
        <taxon>Spermatophyta</taxon>
        <taxon>Magnoliopsida</taxon>
        <taxon>Liliopsida</taxon>
        <taxon>Araceae</taxon>
        <taxon>Lemnoideae</taxon>
        <taxon>Spirodela</taxon>
    </lineage>
</organism>
<keyword evidence="1" id="KW-0472">Membrane</keyword>
<evidence type="ECO:0000256" key="1">
    <source>
        <dbReference type="SAM" id="Phobius"/>
    </source>
</evidence>
<dbReference type="EMBL" id="LR746270">
    <property type="protein sequence ID" value="CAA7398960.1"/>
    <property type="molecule type" value="Genomic_DNA"/>
</dbReference>
<dbReference type="EMBL" id="LR743594">
    <property type="protein sequence ID" value="CAA2622989.1"/>
    <property type="molecule type" value="Genomic_DNA"/>
</dbReference>
<evidence type="ECO:0000313" key="3">
    <source>
        <dbReference type="EMBL" id="CAA7398960.1"/>
    </source>
</evidence>
<keyword evidence="1" id="KW-0812">Transmembrane</keyword>
<proteinExistence type="predicted"/>
<feature type="transmembrane region" description="Helical" evidence="1">
    <location>
        <begin position="105"/>
        <end position="125"/>
    </location>
</feature>
<keyword evidence="4" id="KW-1185">Reference proteome</keyword>
<protein>
    <submittedName>
        <fullName evidence="2">Uncharacterized protein</fullName>
    </submittedName>
</protein>
<dbReference type="Proteomes" id="UP000663760">
    <property type="component" value="Chromosome 7"/>
</dbReference>
<reference evidence="2" key="1">
    <citation type="submission" date="2019-12" db="EMBL/GenBank/DDBJ databases">
        <authorList>
            <person name="Scholz U."/>
            <person name="Mascher M."/>
            <person name="Fiebig A."/>
        </authorList>
    </citation>
    <scope>NUCLEOTIDE SEQUENCE</scope>
</reference>